<evidence type="ECO:0000313" key="1">
    <source>
        <dbReference type="EMBL" id="KAJ7773455.1"/>
    </source>
</evidence>
<dbReference type="EMBL" id="JARKIB010000013">
    <property type="protein sequence ID" value="KAJ7773455.1"/>
    <property type="molecule type" value="Genomic_DNA"/>
</dbReference>
<dbReference type="AlphaFoldDB" id="A0AAD7NSN4"/>
<name>A0AAD7NSN4_9AGAR</name>
<accession>A0AAD7NSN4</accession>
<organism evidence="1 2">
    <name type="scientific">Mycena metata</name>
    <dbReference type="NCBI Taxonomy" id="1033252"/>
    <lineage>
        <taxon>Eukaryota</taxon>
        <taxon>Fungi</taxon>
        <taxon>Dikarya</taxon>
        <taxon>Basidiomycota</taxon>
        <taxon>Agaricomycotina</taxon>
        <taxon>Agaricomycetes</taxon>
        <taxon>Agaricomycetidae</taxon>
        <taxon>Agaricales</taxon>
        <taxon>Marasmiineae</taxon>
        <taxon>Mycenaceae</taxon>
        <taxon>Mycena</taxon>
    </lineage>
</organism>
<sequence>MANLIRSAKSGNDWTINEQLAYHIHVEPVPSEAFFHTGAKPSFGHLDHLDQAILTASPNADDTQLSDSTAQYLAYLHLATKATQESLIHDFARETLHLLGFAQRNLILSTHHLIPLTICGEHNRTAQTGVCLLHRLNLILLVLVEGKTLSNTTDPQSQVIAEAIAAFQFNNRRRVDLGQHHLNLWWCLALRCLAHDPLFILSRLRSS</sequence>
<dbReference type="Proteomes" id="UP001215598">
    <property type="component" value="Unassembled WGS sequence"/>
</dbReference>
<gene>
    <name evidence="1" type="ORF">B0H16DRAFT_1512408</name>
</gene>
<evidence type="ECO:0000313" key="2">
    <source>
        <dbReference type="Proteomes" id="UP001215598"/>
    </source>
</evidence>
<protein>
    <submittedName>
        <fullName evidence="1">Uncharacterized protein</fullName>
    </submittedName>
</protein>
<reference evidence="1" key="1">
    <citation type="submission" date="2023-03" db="EMBL/GenBank/DDBJ databases">
        <title>Massive genome expansion in bonnet fungi (Mycena s.s.) driven by repeated elements and novel gene families across ecological guilds.</title>
        <authorList>
            <consortium name="Lawrence Berkeley National Laboratory"/>
            <person name="Harder C.B."/>
            <person name="Miyauchi S."/>
            <person name="Viragh M."/>
            <person name="Kuo A."/>
            <person name="Thoen E."/>
            <person name="Andreopoulos B."/>
            <person name="Lu D."/>
            <person name="Skrede I."/>
            <person name="Drula E."/>
            <person name="Henrissat B."/>
            <person name="Morin E."/>
            <person name="Kohler A."/>
            <person name="Barry K."/>
            <person name="LaButti K."/>
            <person name="Morin E."/>
            <person name="Salamov A."/>
            <person name="Lipzen A."/>
            <person name="Mereny Z."/>
            <person name="Hegedus B."/>
            <person name="Baldrian P."/>
            <person name="Stursova M."/>
            <person name="Weitz H."/>
            <person name="Taylor A."/>
            <person name="Grigoriev I.V."/>
            <person name="Nagy L.G."/>
            <person name="Martin F."/>
            <person name="Kauserud H."/>
        </authorList>
    </citation>
    <scope>NUCLEOTIDE SEQUENCE</scope>
    <source>
        <strain evidence="1">CBHHK182m</strain>
    </source>
</reference>
<comment type="caution">
    <text evidence="1">The sequence shown here is derived from an EMBL/GenBank/DDBJ whole genome shotgun (WGS) entry which is preliminary data.</text>
</comment>
<keyword evidence="2" id="KW-1185">Reference proteome</keyword>
<proteinExistence type="predicted"/>